<dbReference type="Pfam" id="PF18171">
    <property type="entry name" value="LSDAT_prok"/>
    <property type="match status" value="1"/>
</dbReference>
<dbReference type="AlphaFoldDB" id="A0A164M2R4"/>
<dbReference type="RefSeq" id="WP_067589388.1">
    <property type="nucleotide sequence ID" value="NZ_JABMCZ010000004.1"/>
</dbReference>
<reference evidence="2 3" key="1">
    <citation type="submission" date="2016-04" db="EMBL/GenBank/DDBJ databases">
        <authorList>
            <person name="Evans L.H."/>
            <person name="Alamgir A."/>
            <person name="Owens N."/>
            <person name="Weber N.D."/>
            <person name="Virtaneva K."/>
            <person name="Barbian K."/>
            <person name="Babar A."/>
            <person name="Rosenke K."/>
        </authorList>
    </citation>
    <scope>NUCLEOTIDE SEQUENCE [LARGE SCALE GENOMIC DNA]</scope>
    <source>
        <strain evidence="2 3">IFM 0406</strain>
    </source>
</reference>
<accession>A0A164M2R4</accession>
<keyword evidence="3" id="KW-1185">Reference proteome</keyword>
<protein>
    <recommendedName>
        <fullName evidence="1">LSDAT prokaryote domain-containing protein</fullName>
    </recommendedName>
</protein>
<sequence length="231" mass="22891">MTTGPEQISVDRTDDLGRSLAAHRIPLGRPVLVVIGGAAGLSETVSSPVAALFSALAPELDRLRAVVVDGGTDSGVMRILGRARAAAGASFPLVGVAAAGTVGPAGTETVTAPAEPGHTHLVLVPGDSWGDESPWLSATADAVAGARPSVTLLVNGGSITLGDALTSLAARRPLLVVDGTGRAADDIARAHAAGTVAESVGAIAASPLTHVLSIHRPREIVAAITAMLAPA</sequence>
<name>A0A164M2R4_9NOCA</name>
<evidence type="ECO:0000259" key="1">
    <source>
        <dbReference type="Pfam" id="PF18171"/>
    </source>
</evidence>
<dbReference type="EMBL" id="LWGR01000007">
    <property type="protein sequence ID" value="KZM72976.1"/>
    <property type="molecule type" value="Genomic_DNA"/>
</dbReference>
<organism evidence="2 3">
    <name type="scientific">Nocardia terpenica</name>
    <dbReference type="NCBI Taxonomy" id="455432"/>
    <lineage>
        <taxon>Bacteria</taxon>
        <taxon>Bacillati</taxon>
        <taxon>Actinomycetota</taxon>
        <taxon>Actinomycetes</taxon>
        <taxon>Mycobacteriales</taxon>
        <taxon>Nocardiaceae</taxon>
        <taxon>Nocardia</taxon>
    </lineage>
</organism>
<dbReference type="Proteomes" id="UP000076512">
    <property type="component" value="Unassembled WGS sequence"/>
</dbReference>
<dbReference type="STRING" id="455432.AWN90_29990"/>
<gene>
    <name evidence="2" type="ORF">AWN90_29990</name>
</gene>
<evidence type="ECO:0000313" key="2">
    <source>
        <dbReference type="EMBL" id="KZM72976.1"/>
    </source>
</evidence>
<dbReference type="InterPro" id="IPR041482">
    <property type="entry name" value="LSDAT_prok"/>
</dbReference>
<feature type="domain" description="LSDAT prokaryote" evidence="1">
    <location>
        <begin position="29"/>
        <end position="219"/>
    </location>
</feature>
<comment type="caution">
    <text evidence="2">The sequence shown here is derived from an EMBL/GenBank/DDBJ whole genome shotgun (WGS) entry which is preliminary data.</text>
</comment>
<dbReference type="OrthoDB" id="582259at2"/>
<proteinExistence type="predicted"/>
<evidence type="ECO:0000313" key="3">
    <source>
        <dbReference type="Proteomes" id="UP000076512"/>
    </source>
</evidence>